<keyword evidence="2" id="KW-0326">Glycosidase</keyword>
<evidence type="ECO:0000256" key="1">
    <source>
        <dbReference type="ARBA" id="ARBA00022801"/>
    </source>
</evidence>
<accession>A0A1H9NA28</accession>
<keyword evidence="4" id="KW-1185">Reference proteome</keyword>
<dbReference type="EMBL" id="FOFA01000013">
    <property type="protein sequence ID" value="SER32597.1"/>
    <property type="molecule type" value="Genomic_DNA"/>
</dbReference>
<dbReference type="RefSeq" id="WP_198410330.1">
    <property type="nucleotide sequence ID" value="NZ_FOFA01000013.1"/>
</dbReference>
<reference evidence="4" key="1">
    <citation type="submission" date="2016-10" db="EMBL/GenBank/DDBJ databases">
        <authorList>
            <person name="Varghese N."/>
            <person name="Submissions S."/>
        </authorList>
    </citation>
    <scope>NUCLEOTIDE SEQUENCE [LARGE SCALE GENOMIC DNA]</scope>
    <source>
        <strain evidence="4">CGMCC 4.6856</strain>
    </source>
</reference>
<name>A0A1H9NA28_9ACTN</name>
<dbReference type="Pfam" id="PF02065">
    <property type="entry name" value="Melibiase"/>
    <property type="match status" value="1"/>
</dbReference>
<dbReference type="STRING" id="1036181.SAMN05421756_11336"/>
<dbReference type="PANTHER" id="PTHR43053">
    <property type="entry name" value="GLYCOSIDASE FAMILY 31"/>
    <property type="match status" value="1"/>
</dbReference>
<dbReference type="InterPro" id="IPR013785">
    <property type="entry name" value="Aldolase_TIM"/>
</dbReference>
<dbReference type="InterPro" id="IPR038417">
    <property type="entry name" value="Alpga-gal_N_sf"/>
</dbReference>
<dbReference type="GO" id="GO:0016052">
    <property type="term" value="P:carbohydrate catabolic process"/>
    <property type="evidence" value="ECO:0007669"/>
    <property type="project" value="InterPro"/>
</dbReference>
<gene>
    <name evidence="3" type="ORF">SAMN05421756_11336</name>
</gene>
<dbReference type="CDD" id="cd14791">
    <property type="entry name" value="GH36"/>
    <property type="match status" value="1"/>
</dbReference>
<dbReference type="PANTHER" id="PTHR43053:SF3">
    <property type="entry name" value="ALPHA-GALACTOSIDASE C-RELATED"/>
    <property type="match status" value="1"/>
</dbReference>
<dbReference type="InterPro" id="IPR050985">
    <property type="entry name" value="Alpha-glycosidase_related"/>
</dbReference>
<dbReference type="AlphaFoldDB" id="A0A1H9NA28"/>
<dbReference type="Gene3D" id="2.70.98.60">
    <property type="entry name" value="alpha-galactosidase from lactobacil brevis"/>
    <property type="match status" value="1"/>
</dbReference>
<evidence type="ECO:0000256" key="2">
    <source>
        <dbReference type="ARBA" id="ARBA00023295"/>
    </source>
</evidence>
<protein>
    <submittedName>
        <fullName evidence="3">Alpha-galactosidase</fullName>
    </submittedName>
</protein>
<evidence type="ECO:0000313" key="3">
    <source>
        <dbReference type="EMBL" id="SER32597.1"/>
    </source>
</evidence>
<evidence type="ECO:0000313" key="4">
    <source>
        <dbReference type="Proteomes" id="UP000198504"/>
    </source>
</evidence>
<dbReference type="InterPro" id="IPR017853">
    <property type="entry name" value="GH"/>
</dbReference>
<organism evidence="3 4">
    <name type="scientific">Microlunatus flavus</name>
    <dbReference type="NCBI Taxonomy" id="1036181"/>
    <lineage>
        <taxon>Bacteria</taxon>
        <taxon>Bacillati</taxon>
        <taxon>Actinomycetota</taxon>
        <taxon>Actinomycetes</taxon>
        <taxon>Propionibacteriales</taxon>
        <taxon>Propionibacteriaceae</taxon>
        <taxon>Microlunatus</taxon>
    </lineage>
</organism>
<dbReference type="InterPro" id="IPR002252">
    <property type="entry name" value="Glyco_hydro_36"/>
</dbReference>
<keyword evidence="1" id="KW-0378">Hydrolase</keyword>
<dbReference type="Proteomes" id="UP000198504">
    <property type="component" value="Unassembled WGS sequence"/>
</dbReference>
<sequence length="709" mass="76173">MAPEERLRFGSTAMAVTIAWSEDEAPRLAGVEADGVALELPPGRPLLEVVTVADGRAASSGRLVGTTVGGRARHVEHRETHDGRRTELVLTVADPVTGLRGEVVLTLVDGVPALGSSVRLVNDGTEPVVVRSVASFATHLGTPAGSDAPAGIRRWTLHRALSEWLGEGRWFSEPADATRYPHLGQDLTAQDPRGTRAVVSTGTWSSGTHVPVAAVDDADAGVAWAWQVEHNGAWRYELGEDTADGYLALSGPTDDDHQWLQVLRPGESFTSVPVAVTVAPDLTRALAHLTAHRRTQRRPHPLDDPPRIVFNDYMNTLEGDPTTERLLPLVDAAAAAGAEVFCIDAGWYDDSGHWWPSVGEWQPSRTRFPGGLEEVLDRIRGHGMVPGLWLEPEVVGVDSPLADRLPAEAFLQRAGQRVVENQRFVLDLRHPAARAHLDGVVDRLVGELGVGYFKLDYNVDPGSGTDVDADSPGAGLLAHNRAHLAWLDGVLDRHPALVLENCGSGAMRSDPAMLARLQLQSTSDQQDPLRYAAIAAATPAAVLPEQAASWAYPQPSMSPEEAAFTLVTGLSGRLYLSGHLDGMTPEQLALVTEAVELGKTLRDDLSRTVPCWPLGLPGWDDAWVALGLVGAGVAHLFVWSREPGDADTVLDLRALETLRLPVGDEVVVEQVFPREATTWTTTWSPADRSLRVVSTSGVPAARVLRVTPA</sequence>
<dbReference type="SUPFAM" id="SSF51445">
    <property type="entry name" value="(Trans)glycosidases"/>
    <property type="match status" value="1"/>
</dbReference>
<proteinExistence type="predicted"/>
<dbReference type="Gene3D" id="3.20.20.70">
    <property type="entry name" value="Aldolase class I"/>
    <property type="match status" value="1"/>
</dbReference>
<dbReference type="GO" id="GO:0004557">
    <property type="term" value="F:alpha-galactosidase activity"/>
    <property type="evidence" value="ECO:0007669"/>
    <property type="project" value="InterPro"/>
</dbReference>